<evidence type="ECO:0000313" key="1">
    <source>
        <dbReference type="EMBL" id="KAJ7515367.1"/>
    </source>
</evidence>
<dbReference type="EMBL" id="CM055113">
    <property type="protein sequence ID" value="KAJ7515367.1"/>
    <property type="molecule type" value="Genomic_DNA"/>
</dbReference>
<gene>
    <name evidence="1" type="ORF">O6H91_22G011800</name>
</gene>
<evidence type="ECO:0000313" key="2">
    <source>
        <dbReference type="Proteomes" id="UP001162992"/>
    </source>
</evidence>
<organism evidence="1 2">
    <name type="scientific">Diphasiastrum complanatum</name>
    <name type="common">Issler's clubmoss</name>
    <name type="synonym">Lycopodium complanatum</name>
    <dbReference type="NCBI Taxonomy" id="34168"/>
    <lineage>
        <taxon>Eukaryota</taxon>
        <taxon>Viridiplantae</taxon>
        <taxon>Streptophyta</taxon>
        <taxon>Embryophyta</taxon>
        <taxon>Tracheophyta</taxon>
        <taxon>Lycopodiopsida</taxon>
        <taxon>Lycopodiales</taxon>
        <taxon>Lycopodiaceae</taxon>
        <taxon>Lycopodioideae</taxon>
        <taxon>Diphasiastrum</taxon>
    </lineage>
</organism>
<comment type="caution">
    <text evidence="1">The sequence shown here is derived from an EMBL/GenBank/DDBJ whole genome shotgun (WGS) entry which is preliminary data.</text>
</comment>
<proteinExistence type="predicted"/>
<dbReference type="Proteomes" id="UP001162992">
    <property type="component" value="Chromosome 22"/>
</dbReference>
<name>A0ACC2ACT0_DIPCM</name>
<protein>
    <submittedName>
        <fullName evidence="1">Uncharacterized protein</fullName>
    </submittedName>
</protein>
<sequence length="1752" mass="195366">MYVDLDSQQMLEGEGTSKGSKETKTILVMTLSDSNKITEGQLTKTFQEDDSHIRTKKEMRDKESDNVDRTNQAQEDDIEEEEDDVDFNPFLHHSPSSEGNSGISSEGEEEEEGEVEEGFTEEGKQTADVGQHYEESGLFGEGVFVELGSDGDQEEEDIYDDDEDEEDNEDEVEDEDEINEKEEYLEEITVKVEQIESSSFFPLRLDQKESKPLEAADGNVGEYGLSDSNGMECGAHATMIEALKRIEDSRLDRERETTEEEMMGHALEALPELKSLRDERFSMERHGPQSSVNEVELDAISKRTRAHYSLADMSLDQLEMFLQESDEEDYFQNVDDEEEYRKFLAAVKEQLEGKDQEKLQDDEEDDDEDDDADFEVEIEEGLGSDYEDASEKVNQKIKHQEIGRRPETREKTRERIQNKEKLLGLAKTPLRRLLPYTGSSNADDTIGEGNALFEGTSKGWQTNATNRGAVNGFTAHQIGQLYCLIHEHVQLLLQVFSLSILEPSRQQIAIDVHKMLMELAEKRDSILSWKRSAFPDFCFRRPYTHASVLEDHGVRVAGDVASISTSTTSLLTTVTEPTVDREMSGQHWVPTTSGPVRSLLDVAPLALVREFLADVAIVVEVYRRRHVESGDYHSQCEREALFPLPISEHKELKCISNMPSGFDPANIGHKSFMPPKKTMAATLVENTKKQCIALVPKEITRAMRRFFLLFNIALYPHKPPPVATANRLLFTEAEDQLLAMGLMIYNTDWGAIQQRFLPSKSTHQIFVRQKNRSSSKAPENCIKAVRRMKASPLTAEEVACIQEALRCFKLDWNKVWMFSVPHRDPSMLPRQLRLALGTQKSYKLDEASKERRRAYEVSRRSAKTSIKVNMKVLGLNKDGLEVFPEHNVNEVGEAISGDEDADDPGEAYIHEAFLADWKPCALAPPTAVTLFPSVGCEDAAACPSSPTNGLLSGHGTRSINIRNSQHPLQSSQVAHLQGSNLSLFPSSTSTNTTLETIQKSFLKRSLSTPLTPQCHQPRKRSCVQTVKLAPGLPSVNLPPHVRVISLSKSQAKKPAVNRASTTAQLQNGAFSSQLHNLCTKKNISSTTSFLQPSSSNFDCNGKSTQAEDFYSSADKRPRNAHDSSVSAFSRCKLYNGLSAETGSVLSETGNCVNNNQVCDKNYEGSERPQGPSDTVQASALQFHQEQGIEAPLHPLLLQQTVDPCLSLQDQSSDHGQPFLSPLHDSLSVQNTSPHDVHPLLQQASPAFHPFFGAPRAVQASGRSRSKLTLRTAPVRCTAPTQRGSLDFHPLLQHQVTPKRRRVNGQKTYSGKRLSPLESSPCTPSGSISHADGDDTELSLSISVARQESAHPTEAELQQPAIGSSEWVRSDTHALRSCLEYGQSSSRETSGQFQRGSDTSEIAHGGKKIFKHHILSQRPSNNENGRSICKKAKVVSGLCERKKRAPTKCVSDRELQIVSRSHKSRWKNSKIKSPTKNRAKTGEEVNELTGTNDPHLHIIMEQEELSDSDEDADRGVQFEYEEMVDSDIETSDSLHPIASADKEDCSIEFEEEEIGTDESEDENVDDVPSPTNISRGSSVIVSRKGPMLRVREAVRVEQDRDNITQSASRFHVSKNDRHRHDFETGEHREASRCHSKRKATKKVHEVSQSNHESGKLASKELTSKKKNWDHSRKIQEAGSSVIYDKNGSAGSLSLHQFLENSKAIGGLPSQFLNESKSTKFGRQSDDNFAVPDTTAIEAAHVLAVIHQSLGENV</sequence>
<reference evidence="2" key="1">
    <citation type="journal article" date="2024" name="Proc. Natl. Acad. Sci. U.S.A.">
        <title>Extraordinary preservation of gene collinearity over three hundred million years revealed in homosporous lycophytes.</title>
        <authorList>
            <person name="Li C."/>
            <person name="Wickell D."/>
            <person name="Kuo L.Y."/>
            <person name="Chen X."/>
            <person name="Nie B."/>
            <person name="Liao X."/>
            <person name="Peng D."/>
            <person name="Ji J."/>
            <person name="Jenkins J."/>
            <person name="Williams M."/>
            <person name="Shu S."/>
            <person name="Plott C."/>
            <person name="Barry K."/>
            <person name="Rajasekar S."/>
            <person name="Grimwood J."/>
            <person name="Han X."/>
            <person name="Sun S."/>
            <person name="Hou Z."/>
            <person name="He W."/>
            <person name="Dai G."/>
            <person name="Sun C."/>
            <person name="Schmutz J."/>
            <person name="Leebens-Mack J.H."/>
            <person name="Li F.W."/>
            <person name="Wang L."/>
        </authorList>
    </citation>
    <scope>NUCLEOTIDE SEQUENCE [LARGE SCALE GENOMIC DNA]</scope>
    <source>
        <strain evidence="2">cv. PW_Plant_1</strain>
    </source>
</reference>
<keyword evidence="2" id="KW-1185">Reference proteome</keyword>
<accession>A0ACC2ACT0</accession>